<evidence type="ECO:0000256" key="5">
    <source>
        <dbReference type="SAM" id="SignalP"/>
    </source>
</evidence>
<protein>
    <recommendedName>
        <fullName evidence="8">Rapid ALkalinization Factor</fullName>
    </recommendedName>
</protein>
<dbReference type="InterPro" id="IPR008801">
    <property type="entry name" value="RALF"/>
</dbReference>
<dbReference type="Pfam" id="PF05498">
    <property type="entry name" value="RALF"/>
    <property type="match status" value="1"/>
</dbReference>
<keyword evidence="2" id="KW-0372">Hormone</keyword>
<feature type="signal peptide" evidence="5">
    <location>
        <begin position="1"/>
        <end position="21"/>
    </location>
</feature>
<feature type="chain" id="PRO_5042939000" description="Rapid ALkalinization Factor" evidence="5">
    <location>
        <begin position="22"/>
        <end position="141"/>
    </location>
</feature>
<dbReference type="EMBL" id="JBBNAF010000003">
    <property type="protein sequence ID" value="KAK9159859.1"/>
    <property type="molecule type" value="Genomic_DNA"/>
</dbReference>
<name>A0AAP0KXT4_9MAGN</name>
<organism evidence="6 7">
    <name type="scientific">Stephania yunnanensis</name>
    <dbReference type="NCBI Taxonomy" id="152371"/>
    <lineage>
        <taxon>Eukaryota</taxon>
        <taxon>Viridiplantae</taxon>
        <taxon>Streptophyta</taxon>
        <taxon>Embryophyta</taxon>
        <taxon>Tracheophyta</taxon>
        <taxon>Spermatophyta</taxon>
        <taxon>Magnoliopsida</taxon>
        <taxon>Ranunculales</taxon>
        <taxon>Menispermaceae</taxon>
        <taxon>Menispermoideae</taxon>
        <taxon>Cissampelideae</taxon>
        <taxon>Stephania</taxon>
    </lineage>
</organism>
<evidence type="ECO:0008006" key="8">
    <source>
        <dbReference type="Google" id="ProtNLM"/>
    </source>
</evidence>
<dbReference type="GO" id="GO:0005179">
    <property type="term" value="F:hormone activity"/>
    <property type="evidence" value="ECO:0007669"/>
    <property type="project" value="UniProtKB-KW"/>
</dbReference>
<sequence length="141" mass="15128">MGTNPLIFVLSMLLLMNNIDATTKMSISTYYSTTGSSGSHEACTNGSTIGECEEAAEMEMESEISRRFLAGGQAIGYGSLKPDQPACSGGERGSSYSSHCLPPNPMLIIVGAPRPIIAALNRVNQQCMQRFCCSFLQKFAM</sequence>
<evidence type="ECO:0000313" key="6">
    <source>
        <dbReference type="EMBL" id="KAK9159859.1"/>
    </source>
</evidence>
<dbReference type="Proteomes" id="UP001420932">
    <property type="component" value="Unassembled WGS sequence"/>
</dbReference>
<reference evidence="6 7" key="1">
    <citation type="submission" date="2024-01" db="EMBL/GenBank/DDBJ databases">
        <title>Genome assemblies of Stephania.</title>
        <authorList>
            <person name="Yang L."/>
        </authorList>
    </citation>
    <scope>NUCLEOTIDE SEQUENCE [LARGE SCALE GENOMIC DNA]</scope>
    <source>
        <strain evidence="6">YNDBR</strain>
        <tissue evidence="6">Leaf</tissue>
    </source>
</reference>
<keyword evidence="3 5" id="KW-0732">Signal</keyword>
<comment type="caution">
    <text evidence="6">The sequence shown here is derived from an EMBL/GenBank/DDBJ whole genome shotgun (WGS) entry which is preliminary data.</text>
</comment>
<keyword evidence="4" id="KW-1015">Disulfide bond</keyword>
<comment type="similarity">
    <text evidence="1">Belongs to the plant rapid alkalinization factor (RALF) family.</text>
</comment>
<evidence type="ECO:0000313" key="7">
    <source>
        <dbReference type="Proteomes" id="UP001420932"/>
    </source>
</evidence>
<dbReference type="AlphaFoldDB" id="A0AAP0KXT4"/>
<keyword evidence="7" id="KW-1185">Reference proteome</keyword>
<evidence type="ECO:0000256" key="3">
    <source>
        <dbReference type="ARBA" id="ARBA00022729"/>
    </source>
</evidence>
<dbReference type="GO" id="GO:0009506">
    <property type="term" value="C:plasmodesma"/>
    <property type="evidence" value="ECO:0007669"/>
    <property type="project" value="TreeGrafter"/>
</dbReference>
<evidence type="ECO:0000256" key="1">
    <source>
        <dbReference type="ARBA" id="ARBA00009178"/>
    </source>
</evidence>
<dbReference type="GO" id="GO:0019722">
    <property type="term" value="P:calcium-mediated signaling"/>
    <property type="evidence" value="ECO:0007669"/>
    <property type="project" value="TreeGrafter"/>
</dbReference>
<proteinExistence type="inferred from homology"/>
<dbReference type="PANTHER" id="PTHR33136:SF4">
    <property type="entry name" value="PROTEIN RALF-LIKE 32"/>
    <property type="match status" value="1"/>
</dbReference>
<evidence type="ECO:0000256" key="4">
    <source>
        <dbReference type="ARBA" id="ARBA00023157"/>
    </source>
</evidence>
<gene>
    <name evidence="6" type="ORF">Syun_006200</name>
</gene>
<dbReference type="PANTHER" id="PTHR33136">
    <property type="entry name" value="RAPID ALKALINIZATION FACTOR-LIKE"/>
    <property type="match status" value="1"/>
</dbReference>
<accession>A0AAP0KXT4</accession>
<evidence type="ECO:0000256" key="2">
    <source>
        <dbReference type="ARBA" id="ARBA00022702"/>
    </source>
</evidence>